<evidence type="ECO:0000256" key="1">
    <source>
        <dbReference type="SAM" id="MobiDB-lite"/>
    </source>
</evidence>
<sequence length="161" mass="18007">NSLAVAPSASFVVQHRGQENAGNGEKGSQSVVCEASDMHDDLTNLTAMQQRKTGSSGNLRDDPSKQPVIKEDTVTAEESVVELQQVNHSFYDRDNVIEVDMHVWKVDKDSLVVNFCPDTVHVTFQTRDAQFLKLYKGSTEKTKFIWTIKLKGQAQEDKCSF</sequence>
<name>A0ABY7FIU9_MYAAR</name>
<feature type="non-terminal residue" evidence="2">
    <location>
        <position position="161"/>
    </location>
</feature>
<reference evidence="2" key="1">
    <citation type="submission" date="2022-11" db="EMBL/GenBank/DDBJ databases">
        <title>Centuries of genome instability and evolution in soft-shell clam transmissible cancer (bioRxiv).</title>
        <authorList>
            <person name="Hart S.F.M."/>
            <person name="Yonemitsu M.A."/>
            <person name="Giersch R.M."/>
            <person name="Beal B.F."/>
            <person name="Arriagada G."/>
            <person name="Davis B.W."/>
            <person name="Ostrander E.A."/>
            <person name="Goff S.P."/>
            <person name="Metzger M.J."/>
        </authorList>
    </citation>
    <scope>NUCLEOTIDE SEQUENCE</scope>
    <source>
        <strain evidence="2">MELC-2E11</strain>
        <tissue evidence="2">Siphon/mantle</tissue>
    </source>
</reference>
<dbReference type="InterPro" id="IPR008978">
    <property type="entry name" value="HSP20-like_chaperone"/>
</dbReference>
<accession>A0ABY7FIU9</accession>
<feature type="region of interest" description="Disordered" evidence="1">
    <location>
        <begin position="1"/>
        <end position="30"/>
    </location>
</feature>
<gene>
    <name evidence="2" type="ORF">MAR_015228</name>
</gene>
<dbReference type="Proteomes" id="UP001164746">
    <property type="component" value="Chromosome 12"/>
</dbReference>
<dbReference type="SUPFAM" id="SSF49764">
    <property type="entry name" value="HSP20-like chaperones"/>
    <property type="match status" value="1"/>
</dbReference>
<feature type="region of interest" description="Disordered" evidence="1">
    <location>
        <begin position="50"/>
        <end position="70"/>
    </location>
</feature>
<evidence type="ECO:0000313" key="3">
    <source>
        <dbReference type="Proteomes" id="UP001164746"/>
    </source>
</evidence>
<feature type="non-terminal residue" evidence="2">
    <location>
        <position position="1"/>
    </location>
</feature>
<keyword evidence="3" id="KW-1185">Reference proteome</keyword>
<organism evidence="2 3">
    <name type="scientific">Mya arenaria</name>
    <name type="common">Soft-shell clam</name>
    <dbReference type="NCBI Taxonomy" id="6604"/>
    <lineage>
        <taxon>Eukaryota</taxon>
        <taxon>Metazoa</taxon>
        <taxon>Spiralia</taxon>
        <taxon>Lophotrochozoa</taxon>
        <taxon>Mollusca</taxon>
        <taxon>Bivalvia</taxon>
        <taxon>Autobranchia</taxon>
        <taxon>Heteroconchia</taxon>
        <taxon>Euheterodonta</taxon>
        <taxon>Imparidentia</taxon>
        <taxon>Neoheterodontei</taxon>
        <taxon>Myida</taxon>
        <taxon>Myoidea</taxon>
        <taxon>Myidae</taxon>
        <taxon>Mya</taxon>
    </lineage>
</organism>
<dbReference type="Gene3D" id="2.60.40.790">
    <property type="match status" value="1"/>
</dbReference>
<proteinExistence type="predicted"/>
<evidence type="ECO:0000313" key="2">
    <source>
        <dbReference type="EMBL" id="WAR21254.1"/>
    </source>
</evidence>
<feature type="compositionally biased region" description="Basic and acidic residues" evidence="1">
    <location>
        <begin position="59"/>
        <end position="70"/>
    </location>
</feature>
<dbReference type="EMBL" id="CP111023">
    <property type="protein sequence ID" value="WAR21254.1"/>
    <property type="molecule type" value="Genomic_DNA"/>
</dbReference>
<protein>
    <submittedName>
        <fullName evidence="2">UBP19-like protein</fullName>
    </submittedName>
</protein>